<dbReference type="Pfam" id="PF00581">
    <property type="entry name" value="Rhodanese"/>
    <property type="match status" value="1"/>
</dbReference>
<feature type="domain" description="Rhodanese" evidence="2">
    <location>
        <begin position="97"/>
        <end position="207"/>
    </location>
</feature>
<dbReference type="SUPFAM" id="SSF52821">
    <property type="entry name" value="Rhodanese/Cell cycle control phosphatase"/>
    <property type="match status" value="1"/>
</dbReference>
<reference evidence="3 4" key="1">
    <citation type="submission" date="2017-05" db="EMBL/GenBank/DDBJ databases">
        <authorList>
            <person name="Song R."/>
            <person name="Chenine A.L."/>
            <person name="Ruprecht R.M."/>
        </authorList>
    </citation>
    <scope>NUCLEOTIDE SEQUENCE [LARGE SCALE GENOMIC DNA]</scope>
    <source>
        <strain evidence="3 4">CECT 8898</strain>
    </source>
</reference>
<sequence>MMYQMRRAFALGLCLIAGPSVSQEVQITPDAAFRSFWINGENIVIERNQDTSHRLDSEFTKTSRPCPPFCILPMSAGAGVATVGELEVMAFLEAKAARGAGLLVDSRLPEWFVKGTIPGAVNVPFATLDADNPYRDQILQALGARQVGSRWDFSNALELLMFCNGPWSDQSPRAVRSLLDAGYPPEKILYYRGGIQVWLQLGLTVKLPTA</sequence>
<dbReference type="Proteomes" id="UP000207598">
    <property type="component" value="Unassembled WGS sequence"/>
</dbReference>
<protein>
    <submittedName>
        <fullName evidence="3">Rhodanese-like domain protein</fullName>
    </submittedName>
</protein>
<name>A0A238K9A2_9RHOB</name>
<accession>A0A238K9A2</accession>
<dbReference type="AlphaFoldDB" id="A0A238K9A2"/>
<dbReference type="EMBL" id="FXYF01000004">
    <property type="protein sequence ID" value="SMX39491.1"/>
    <property type="molecule type" value="Genomic_DNA"/>
</dbReference>
<dbReference type="CDD" id="cd00158">
    <property type="entry name" value="RHOD"/>
    <property type="match status" value="1"/>
</dbReference>
<gene>
    <name evidence="3" type="ORF">MAA8898_02035</name>
</gene>
<dbReference type="Gene3D" id="3.40.250.10">
    <property type="entry name" value="Rhodanese-like domain"/>
    <property type="match status" value="1"/>
</dbReference>
<keyword evidence="4" id="KW-1185">Reference proteome</keyword>
<evidence type="ECO:0000313" key="4">
    <source>
        <dbReference type="Proteomes" id="UP000207598"/>
    </source>
</evidence>
<dbReference type="InterPro" id="IPR001763">
    <property type="entry name" value="Rhodanese-like_dom"/>
</dbReference>
<evidence type="ECO:0000256" key="1">
    <source>
        <dbReference type="SAM" id="SignalP"/>
    </source>
</evidence>
<proteinExistence type="predicted"/>
<dbReference type="InterPro" id="IPR036873">
    <property type="entry name" value="Rhodanese-like_dom_sf"/>
</dbReference>
<organism evidence="3 4">
    <name type="scientific">Maliponia aquimaris</name>
    <dbReference type="NCBI Taxonomy" id="1673631"/>
    <lineage>
        <taxon>Bacteria</taxon>
        <taxon>Pseudomonadati</taxon>
        <taxon>Pseudomonadota</taxon>
        <taxon>Alphaproteobacteria</taxon>
        <taxon>Rhodobacterales</taxon>
        <taxon>Paracoccaceae</taxon>
        <taxon>Maliponia</taxon>
    </lineage>
</organism>
<keyword evidence="1" id="KW-0732">Signal</keyword>
<evidence type="ECO:0000259" key="2">
    <source>
        <dbReference type="PROSITE" id="PS50206"/>
    </source>
</evidence>
<dbReference type="PROSITE" id="PS50206">
    <property type="entry name" value="RHODANESE_3"/>
    <property type="match status" value="1"/>
</dbReference>
<feature type="signal peptide" evidence="1">
    <location>
        <begin position="1"/>
        <end position="22"/>
    </location>
</feature>
<dbReference type="SMART" id="SM00450">
    <property type="entry name" value="RHOD"/>
    <property type="match status" value="1"/>
</dbReference>
<feature type="chain" id="PRO_5012104841" evidence="1">
    <location>
        <begin position="23"/>
        <end position="210"/>
    </location>
</feature>
<evidence type="ECO:0000313" key="3">
    <source>
        <dbReference type="EMBL" id="SMX39491.1"/>
    </source>
</evidence>